<dbReference type="Proteomes" id="UP000821845">
    <property type="component" value="Chromosome 11"/>
</dbReference>
<evidence type="ECO:0000313" key="1">
    <source>
        <dbReference type="EMBL" id="KAH6940936.1"/>
    </source>
</evidence>
<keyword evidence="2" id="KW-1185">Reference proteome</keyword>
<reference evidence="1" key="1">
    <citation type="submission" date="2020-05" db="EMBL/GenBank/DDBJ databases">
        <title>Large-scale comparative analyses of tick genomes elucidate their genetic diversity and vector capacities.</title>
        <authorList>
            <person name="Jia N."/>
            <person name="Wang J."/>
            <person name="Shi W."/>
            <person name="Du L."/>
            <person name="Sun Y."/>
            <person name="Zhan W."/>
            <person name="Jiang J."/>
            <person name="Wang Q."/>
            <person name="Zhang B."/>
            <person name="Ji P."/>
            <person name="Sakyi L.B."/>
            <person name="Cui X."/>
            <person name="Yuan T."/>
            <person name="Jiang B."/>
            <person name="Yang W."/>
            <person name="Lam T.T.-Y."/>
            <person name="Chang Q."/>
            <person name="Ding S."/>
            <person name="Wang X."/>
            <person name="Zhu J."/>
            <person name="Ruan X."/>
            <person name="Zhao L."/>
            <person name="Wei J."/>
            <person name="Que T."/>
            <person name="Du C."/>
            <person name="Cheng J."/>
            <person name="Dai P."/>
            <person name="Han X."/>
            <person name="Huang E."/>
            <person name="Gao Y."/>
            <person name="Liu J."/>
            <person name="Shao H."/>
            <person name="Ye R."/>
            <person name="Li L."/>
            <person name="Wei W."/>
            <person name="Wang X."/>
            <person name="Wang C."/>
            <person name="Yang T."/>
            <person name="Huo Q."/>
            <person name="Li W."/>
            <person name="Guo W."/>
            <person name="Chen H."/>
            <person name="Zhou L."/>
            <person name="Ni X."/>
            <person name="Tian J."/>
            <person name="Zhou Y."/>
            <person name="Sheng Y."/>
            <person name="Liu T."/>
            <person name="Pan Y."/>
            <person name="Xia L."/>
            <person name="Li J."/>
            <person name="Zhao F."/>
            <person name="Cao W."/>
        </authorList>
    </citation>
    <scope>NUCLEOTIDE SEQUENCE</scope>
    <source>
        <strain evidence="1">Hyas-2018</strain>
    </source>
</reference>
<gene>
    <name evidence="1" type="ORF">HPB50_010442</name>
</gene>
<accession>A0ACB7T149</accession>
<comment type="caution">
    <text evidence="1">The sequence shown here is derived from an EMBL/GenBank/DDBJ whole genome shotgun (WGS) entry which is preliminary data.</text>
</comment>
<dbReference type="EMBL" id="CM023491">
    <property type="protein sequence ID" value="KAH6940936.1"/>
    <property type="molecule type" value="Genomic_DNA"/>
</dbReference>
<protein>
    <submittedName>
        <fullName evidence="1">Uncharacterized protein</fullName>
    </submittedName>
</protein>
<name>A0ACB7T149_HYAAI</name>
<organism evidence="1 2">
    <name type="scientific">Hyalomma asiaticum</name>
    <name type="common">Tick</name>
    <dbReference type="NCBI Taxonomy" id="266040"/>
    <lineage>
        <taxon>Eukaryota</taxon>
        <taxon>Metazoa</taxon>
        <taxon>Ecdysozoa</taxon>
        <taxon>Arthropoda</taxon>
        <taxon>Chelicerata</taxon>
        <taxon>Arachnida</taxon>
        <taxon>Acari</taxon>
        <taxon>Parasitiformes</taxon>
        <taxon>Ixodida</taxon>
        <taxon>Ixodoidea</taxon>
        <taxon>Ixodidae</taxon>
        <taxon>Hyalomminae</taxon>
        <taxon>Hyalomma</taxon>
    </lineage>
</organism>
<proteinExistence type="predicted"/>
<evidence type="ECO:0000313" key="2">
    <source>
        <dbReference type="Proteomes" id="UP000821845"/>
    </source>
</evidence>
<sequence length="246" mass="27314">MEGDQVTIVDFAVTWDANEGILIQICAAKRAKYACLKRMYPGKTVSVFGMAFGARSMLCRETLKAGECLGLTKRDVGWLSVGTLLGSIIVLSRFGSVPPPPLELSAANVRLDLSECPSFPMKQWTQRLLHRGHAPRNILFCLLAETCEAVQEPRCSRHNFISKAIDNKLQSRHKDAVISTDRLLVAAEGTRLGPDIVVDLKDRTFVFDVVVAWDARADTLEAMCTHKIEKYLPLVPILQKRHPSAL</sequence>